<dbReference type="AlphaFoldDB" id="I4B4S9"/>
<dbReference type="KEGG" id="tpx:Turpa_1638"/>
<dbReference type="Proteomes" id="UP000006048">
    <property type="component" value="Chromosome"/>
</dbReference>
<protein>
    <submittedName>
        <fullName evidence="1">Uncharacterized protein</fullName>
    </submittedName>
</protein>
<proteinExistence type="predicted"/>
<dbReference type="RefSeq" id="WP_014802797.1">
    <property type="nucleotide sequence ID" value="NC_018020.1"/>
</dbReference>
<accession>I4B4S9</accession>
<name>I4B4S9_TURPD</name>
<gene>
    <name evidence="1" type="ordered locus">Turpa_1638</name>
</gene>
<evidence type="ECO:0000313" key="2">
    <source>
        <dbReference type="Proteomes" id="UP000006048"/>
    </source>
</evidence>
<evidence type="ECO:0000313" key="1">
    <source>
        <dbReference type="EMBL" id="AFM12286.1"/>
    </source>
</evidence>
<sequence>MKKLTITTLALIIGAGYAEAPLESLVVKRGSVEVTAVALPGPKKKVGLKIVNSAEADVQLEGRVVASSSKKPGAVADCRFTTTAPARSDSQKKIKCDTSGADRLEVVITAPASP</sequence>
<organism evidence="1 2">
    <name type="scientific">Turneriella parva (strain ATCC BAA-1111 / DSM 21527 / NCTC 11395 / H)</name>
    <name type="common">Leptospira parva</name>
    <dbReference type="NCBI Taxonomy" id="869212"/>
    <lineage>
        <taxon>Bacteria</taxon>
        <taxon>Pseudomonadati</taxon>
        <taxon>Spirochaetota</taxon>
        <taxon>Spirochaetia</taxon>
        <taxon>Leptospirales</taxon>
        <taxon>Leptospiraceae</taxon>
        <taxon>Turneriella</taxon>
    </lineage>
</organism>
<dbReference type="HOGENOM" id="CLU_2120068_0_0_12"/>
<dbReference type="EMBL" id="CP002959">
    <property type="protein sequence ID" value="AFM12286.1"/>
    <property type="molecule type" value="Genomic_DNA"/>
</dbReference>
<keyword evidence="2" id="KW-1185">Reference proteome</keyword>
<dbReference type="STRING" id="869212.Turpa_1638"/>
<reference evidence="1 2" key="1">
    <citation type="submission" date="2012-06" db="EMBL/GenBank/DDBJ databases">
        <title>The complete chromosome of genome of Turneriella parva DSM 21527.</title>
        <authorList>
            <consortium name="US DOE Joint Genome Institute (JGI-PGF)"/>
            <person name="Lucas S."/>
            <person name="Han J."/>
            <person name="Lapidus A."/>
            <person name="Bruce D."/>
            <person name="Goodwin L."/>
            <person name="Pitluck S."/>
            <person name="Peters L."/>
            <person name="Kyrpides N."/>
            <person name="Mavromatis K."/>
            <person name="Ivanova N."/>
            <person name="Mikhailova N."/>
            <person name="Chertkov O."/>
            <person name="Detter J.C."/>
            <person name="Tapia R."/>
            <person name="Han C."/>
            <person name="Land M."/>
            <person name="Hauser L."/>
            <person name="Markowitz V."/>
            <person name="Cheng J.-F."/>
            <person name="Hugenholtz P."/>
            <person name="Woyke T."/>
            <person name="Wu D."/>
            <person name="Gronow S."/>
            <person name="Wellnitz S."/>
            <person name="Brambilla E."/>
            <person name="Klenk H.-P."/>
            <person name="Eisen J.A."/>
        </authorList>
    </citation>
    <scope>NUCLEOTIDE SEQUENCE [LARGE SCALE GENOMIC DNA]</scope>
    <source>
        <strain evidence="2">ATCC BAA-1111 / DSM 21527 / NCTC 11395 / H</strain>
    </source>
</reference>
<dbReference type="PATRIC" id="fig|869212.3.peg.1631"/>